<keyword evidence="5 7" id="KW-1133">Transmembrane helix</keyword>
<comment type="caution">
    <text evidence="8">The sequence shown here is derived from an EMBL/GenBank/DDBJ whole genome shotgun (WGS) entry which is preliminary data.</text>
</comment>
<feature type="transmembrane region" description="Helical" evidence="7">
    <location>
        <begin position="105"/>
        <end position="126"/>
    </location>
</feature>
<comment type="subcellular location">
    <subcellularLocation>
        <location evidence="1">Cell membrane</location>
        <topology evidence="1">Multi-pass membrane protein</topology>
    </subcellularLocation>
</comment>
<dbReference type="AlphaFoldDB" id="A0A9P6V081"/>
<feature type="transmembrane region" description="Helical" evidence="7">
    <location>
        <begin position="298"/>
        <end position="320"/>
    </location>
</feature>
<keyword evidence="6 7" id="KW-0472">Membrane</keyword>
<dbReference type="GO" id="GO:0005886">
    <property type="term" value="C:plasma membrane"/>
    <property type="evidence" value="ECO:0007669"/>
    <property type="project" value="UniProtKB-SubCell"/>
</dbReference>
<feature type="transmembrane region" description="Helical" evidence="7">
    <location>
        <begin position="180"/>
        <end position="200"/>
    </location>
</feature>
<dbReference type="PANTHER" id="PTHR33567:SF3">
    <property type="entry name" value="CHROMATE ION TRANSPORTER (EUROFUNG)"/>
    <property type="match status" value="1"/>
</dbReference>
<organism evidence="8 9">
    <name type="scientific">Dissophora globulifera</name>
    <dbReference type="NCBI Taxonomy" id="979702"/>
    <lineage>
        <taxon>Eukaryota</taxon>
        <taxon>Fungi</taxon>
        <taxon>Fungi incertae sedis</taxon>
        <taxon>Mucoromycota</taxon>
        <taxon>Mortierellomycotina</taxon>
        <taxon>Mortierellomycetes</taxon>
        <taxon>Mortierellales</taxon>
        <taxon>Mortierellaceae</taxon>
        <taxon>Dissophora</taxon>
    </lineage>
</organism>
<evidence type="ECO:0000313" key="9">
    <source>
        <dbReference type="Proteomes" id="UP000738325"/>
    </source>
</evidence>
<dbReference type="PANTHER" id="PTHR33567">
    <property type="entry name" value="CHROMATE ION TRANSPORTER (EUROFUNG)"/>
    <property type="match status" value="1"/>
</dbReference>
<evidence type="ECO:0008006" key="10">
    <source>
        <dbReference type="Google" id="ProtNLM"/>
    </source>
</evidence>
<dbReference type="Proteomes" id="UP000738325">
    <property type="component" value="Unassembled WGS sequence"/>
</dbReference>
<dbReference type="EMBL" id="JAAAIP010000017">
    <property type="protein sequence ID" value="KAG0329359.1"/>
    <property type="molecule type" value="Genomic_DNA"/>
</dbReference>
<feature type="transmembrane region" description="Helical" evidence="7">
    <location>
        <begin position="401"/>
        <end position="430"/>
    </location>
</feature>
<gene>
    <name evidence="8" type="ORF">BGZ99_002365</name>
</gene>
<dbReference type="GO" id="GO:0015109">
    <property type="term" value="F:chromate transmembrane transporter activity"/>
    <property type="evidence" value="ECO:0007669"/>
    <property type="project" value="InterPro"/>
</dbReference>
<feature type="transmembrane region" description="Helical" evidence="7">
    <location>
        <begin position="442"/>
        <end position="462"/>
    </location>
</feature>
<keyword evidence="4 7" id="KW-0812">Transmembrane</keyword>
<keyword evidence="9" id="KW-1185">Reference proteome</keyword>
<evidence type="ECO:0000256" key="2">
    <source>
        <dbReference type="ARBA" id="ARBA00005262"/>
    </source>
</evidence>
<feature type="transmembrane region" description="Helical" evidence="7">
    <location>
        <begin position="157"/>
        <end position="174"/>
    </location>
</feature>
<sequence>MASTNSPSNRYNLPPLKDRLLETFHAYFKFGYTTFGGPSVHAAILYDDLVVRRKWISSEQFAELFAICQSLPGPGSTELAYSLALVRSGFLCSILAFLNWSIPGAIVMTVIGVLIGGVKGGIPLWATRLEQGLASAAIGLVALAAYRMSTSLATDKLTRALALIAGSVTVLYSAPWLLPVIMVTGGFTSYIFDAFVAPLARSWKEAREVRENGKKTKAEDPETGHVAQEVELPSRTDSNFVDTDADDEYGGPSTMKAPSIHSSIRSRFGADSAPMQSNLEDLETDTTARKTFSYSKKLGFAFFLVFLVPFIAAILVRALVPTSPTAQYSQLASSFYFVGSIIFGGGPVVIPVLKAYTVDSGWMTDQQFLVGLALIQSLPGPNFNFACFLGAVAMANANGNAVGGAIVCYLAIFLPGLILQTAIVPFWLLVRERPAVKMIFRGVNACALGLVFSATWLLWIQANHPGGSDGYHAVIASTAFVASGFLDIPTPLVIILGGSMGALEYLFNKK</sequence>
<evidence type="ECO:0000256" key="5">
    <source>
        <dbReference type="ARBA" id="ARBA00022989"/>
    </source>
</evidence>
<accession>A0A9P6V081</accession>
<proteinExistence type="inferred from homology"/>
<evidence type="ECO:0000256" key="6">
    <source>
        <dbReference type="ARBA" id="ARBA00023136"/>
    </source>
</evidence>
<feature type="transmembrane region" description="Helical" evidence="7">
    <location>
        <begin position="368"/>
        <end position="395"/>
    </location>
</feature>
<feature type="transmembrane region" description="Helical" evidence="7">
    <location>
        <begin position="335"/>
        <end position="356"/>
    </location>
</feature>
<name>A0A9P6V081_9FUNG</name>
<dbReference type="InterPro" id="IPR003370">
    <property type="entry name" value="Chromate_transpt"/>
</dbReference>
<reference evidence="8" key="1">
    <citation type="journal article" date="2020" name="Fungal Divers.">
        <title>Resolving the Mortierellaceae phylogeny through synthesis of multi-gene phylogenetics and phylogenomics.</title>
        <authorList>
            <person name="Vandepol N."/>
            <person name="Liber J."/>
            <person name="Desiro A."/>
            <person name="Na H."/>
            <person name="Kennedy M."/>
            <person name="Barry K."/>
            <person name="Grigoriev I.V."/>
            <person name="Miller A.N."/>
            <person name="O'Donnell K."/>
            <person name="Stajich J.E."/>
            <person name="Bonito G."/>
        </authorList>
    </citation>
    <scope>NUCLEOTIDE SEQUENCE</scope>
    <source>
        <strain evidence="8">REB-010B</strain>
    </source>
</reference>
<evidence type="ECO:0000256" key="4">
    <source>
        <dbReference type="ARBA" id="ARBA00022692"/>
    </source>
</evidence>
<comment type="similarity">
    <text evidence="2">Belongs to the chromate ion transporter (CHR) (TC 2.A.51) family.</text>
</comment>
<protein>
    <recommendedName>
        <fullName evidence="10">Chromate transporter</fullName>
    </recommendedName>
</protein>
<feature type="transmembrane region" description="Helical" evidence="7">
    <location>
        <begin position="474"/>
        <end position="507"/>
    </location>
</feature>
<dbReference type="OrthoDB" id="2160638at2759"/>
<evidence type="ECO:0000256" key="1">
    <source>
        <dbReference type="ARBA" id="ARBA00004651"/>
    </source>
</evidence>
<dbReference type="Pfam" id="PF02417">
    <property type="entry name" value="Chromate_transp"/>
    <property type="match status" value="2"/>
</dbReference>
<evidence type="ECO:0000256" key="3">
    <source>
        <dbReference type="ARBA" id="ARBA00022475"/>
    </source>
</evidence>
<keyword evidence="3" id="KW-1003">Cell membrane</keyword>
<evidence type="ECO:0000313" key="8">
    <source>
        <dbReference type="EMBL" id="KAG0329359.1"/>
    </source>
</evidence>
<feature type="transmembrane region" description="Helical" evidence="7">
    <location>
        <begin position="132"/>
        <end position="150"/>
    </location>
</feature>
<evidence type="ECO:0000256" key="7">
    <source>
        <dbReference type="SAM" id="Phobius"/>
    </source>
</evidence>